<feature type="compositionally biased region" description="Polar residues" evidence="1">
    <location>
        <begin position="104"/>
        <end position="116"/>
    </location>
</feature>
<keyword evidence="3" id="KW-1185">Reference proteome</keyword>
<evidence type="ECO:0000313" key="2">
    <source>
        <dbReference type="EMBL" id="ETS83563.1"/>
    </source>
</evidence>
<organism evidence="2 3">
    <name type="scientific">Pestalotiopsis fici (strain W106-1 / CGMCC3.15140)</name>
    <dbReference type="NCBI Taxonomy" id="1229662"/>
    <lineage>
        <taxon>Eukaryota</taxon>
        <taxon>Fungi</taxon>
        <taxon>Dikarya</taxon>
        <taxon>Ascomycota</taxon>
        <taxon>Pezizomycotina</taxon>
        <taxon>Sordariomycetes</taxon>
        <taxon>Xylariomycetidae</taxon>
        <taxon>Amphisphaeriales</taxon>
        <taxon>Sporocadaceae</taxon>
        <taxon>Pestalotiopsis</taxon>
    </lineage>
</organism>
<protein>
    <submittedName>
        <fullName evidence="2">Uncharacterized protein</fullName>
    </submittedName>
</protein>
<reference evidence="3" key="1">
    <citation type="journal article" date="2015" name="BMC Genomics">
        <title>Genomic and transcriptomic analysis of the endophytic fungus Pestalotiopsis fici reveals its lifestyle and high potential for synthesis of natural products.</title>
        <authorList>
            <person name="Wang X."/>
            <person name="Zhang X."/>
            <person name="Liu L."/>
            <person name="Xiang M."/>
            <person name="Wang W."/>
            <person name="Sun X."/>
            <person name="Che Y."/>
            <person name="Guo L."/>
            <person name="Liu G."/>
            <person name="Guo L."/>
            <person name="Wang C."/>
            <person name="Yin W.B."/>
            <person name="Stadler M."/>
            <person name="Zhang X."/>
            <person name="Liu X."/>
        </authorList>
    </citation>
    <scope>NUCLEOTIDE SEQUENCE [LARGE SCALE GENOMIC DNA]</scope>
    <source>
        <strain evidence="3">W106-1 / CGMCC3.15140</strain>
    </source>
</reference>
<dbReference type="EMBL" id="KI912111">
    <property type="protein sequence ID" value="ETS83563.1"/>
    <property type="molecule type" value="Genomic_DNA"/>
</dbReference>
<dbReference type="HOGENOM" id="CLU_1768748_0_0_1"/>
<proteinExistence type="predicted"/>
<accession>W3XBU9</accession>
<dbReference type="Proteomes" id="UP000030651">
    <property type="component" value="Unassembled WGS sequence"/>
</dbReference>
<dbReference type="RefSeq" id="XP_007832211.1">
    <property type="nucleotide sequence ID" value="XM_007834020.1"/>
</dbReference>
<dbReference type="AlphaFoldDB" id="W3XBU9"/>
<feature type="region of interest" description="Disordered" evidence="1">
    <location>
        <begin position="104"/>
        <end position="147"/>
    </location>
</feature>
<name>W3XBU9_PESFW</name>
<feature type="compositionally biased region" description="Acidic residues" evidence="1">
    <location>
        <begin position="131"/>
        <end position="141"/>
    </location>
</feature>
<dbReference type="KEGG" id="pfy:PFICI_05439"/>
<dbReference type="InParanoid" id="W3XBU9"/>
<evidence type="ECO:0000313" key="3">
    <source>
        <dbReference type="Proteomes" id="UP000030651"/>
    </source>
</evidence>
<gene>
    <name evidence="2" type="ORF">PFICI_05439</name>
</gene>
<dbReference type="GeneID" id="19270452"/>
<evidence type="ECO:0000256" key="1">
    <source>
        <dbReference type="SAM" id="MobiDB-lite"/>
    </source>
</evidence>
<sequence>MDWLSCFYRCPHTSVESVEAAEDTTKRMDLTSWYQRDCIHCDFNILDLSVRELHAESPELERALPTSAWDDEVRREALVAADWGQLGDALWYSLLPTDGPVTNITSEQNISNTEVKNTLEKDLPSQSQSNIDDEEDEDTEEGGAKLW</sequence>